<evidence type="ECO:0000256" key="1">
    <source>
        <dbReference type="ARBA" id="ARBA00022679"/>
    </source>
</evidence>
<dbReference type="SUPFAM" id="SSF52821">
    <property type="entry name" value="Rhodanese/Cell cycle control phosphatase"/>
    <property type="match status" value="2"/>
</dbReference>
<dbReference type="PANTHER" id="PTHR11364">
    <property type="entry name" value="THIOSULFATE SULFERTANSFERASE"/>
    <property type="match status" value="1"/>
</dbReference>
<dbReference type="OrthoDB" id="9781034at2"/>
<dbReference type="AlphaFoldDB" id="A0A1M5EC62"/>
<dbReference type="PROSITE" id="PS50206">
    <property type="entry name" value="RHODANESE_3"/>
    <property type="match status" value="2"/>
</dbReference>
<dbReference type="InterPro" id="IPR001307">
    <property type="entry name" value="Thiosulphate_STrfase_CS"/>
</dbReference>
<name>A0A1M5EC62_9BURK</name>
<evidence type="ECO:0000313" key="5">
    <source>
        <dbReference type="Proteomes" id="UP000184327"/>
    </source>
</evidence>
<protein>
    <submittedName>
        <fullName evidence="4">Thiosulfate/3-mercaptopyruvate sulfurtransferase</fullName>
    </submittedName>
</protein>
<evidence type="ECO:0000313" key="4">
    <source>
        <dbReference type="EMBL" id="SHF76671.1"/>
    </source>
</evidence>
<dbReference type="PROSITE" id="PS00380">
    <property type="entry name" value="RHODANESE_1"/>
    <property type="match status" value="1"/>
</dbReference>
<dbReference type="InterPro" id="IPR036873">
    <property type="entry name" value="Rhodanese-like_dom_sf"/>
</dbReference>
<dbReference type="Pfam" id="PF00581">
    <property type="entry name" value="Rhodanese"/>
    <property type="match status" value="2"/>
</dbReference>
<accession>A0A1M5EC62</accession>
<dbReference type="Gene3D" id="3.40.250.10">
    <property type="entry name" value="Rhodanese-like domain"/>
    <property type="match status" value="2"/>
</dbReference>
<proteinExistence type="predicted"/>
<dbReference type="GO" id="GO:0004792">
    <property type="term" value="F:thiosulfate-cyanide sulfurtransferase activity"/>
    <property type="evidence" value="ECO:0007669"/>
    <property type="project" value="InterPro"/>
</dbReference>
<dbReference type="InterPro" id="IPR001763">
    <property type="entry name" value="Rhodanese-like_dom"/>
</dbReference>
<keyword evidence="4" id="KW-0670">Pyruvate</keyword>
<feature type="domain" description="Rhodanese" evidence="3">
    <location>
        <begin position="19"/>
        <end position="138"/>
    </location>
</feature>
<dbReference type="Proteomes" id="UP000184327">
    <property type="component" value="Unassembled WGS sequence"/>
</dbReference>
<dbReference type="SMART" id="SM00450">
    <property type="entry name" value="RHOD"/>
    <property type="match status" value="2"/>
</dbReference>
<evidence type="ECO:0000259" key="3">
    <source>
        <dbReference type="PROSITE" id="PS50206"/>
    </source>
</evidence>
<dbReference type="EMBL" id="FQUZ01000040">
    <property type="protein sequence ID" value="SHF76671.1"/>
    <property type="molecule type" value="Genomic_DNA"/>
</dbReference>
<dbReference type="CDD" id="cd01449">
    <property type="entry name" value="TST_Repeat_2"/>
    <property type="match status" value="1"/>
</dbReference>
<keyword evidence="1 4" id="KW-0808">Transferase</keyword>
<dbReference type="RefSeq" id="WP_073357065.1">
    <property type="nucleotide sequence ID" value="NZ_FQUZ01000040.1"/>
</dbReference>
<reference evidence="4 5" key="1">
    <citation type="submission" date="2016-11" db="EMBL/GenBank/DDBJ databases">
        <authorList>
            <person name="Jaros S."/>
            <person name="Januszkiewicz K."/>
            <person name="Wedrychowicz H."/>
        </authorList>
    </citation>
    <scope>NUCLEOTIDE SEQUENCE [LARGE SCALE GENOMIC DNA]</scope>
    <source>
        <strain evidence="4 5">DSM 16112</strain>
    </source>
</reference>
<dbReference type="PANTHER" id="PTHR11364:SF27">
    <property type="entry name" value="SULFURTRANSFERASE"/>
    <property type="match status" value="1"/>
</dbReference>
<dbReference type="CDD" id="cd01448">
    <property type="entry name" value="TST_Repeat_1"/>
    <property type="match status" value="1"/>
</dbReference>
<gene>
    <name evidence="4" type="ORF">SAMN02745117_02563</name>
</gene>
<feature type="domain" description="Rhodanese" evidence="3">
    <location>
        <begin position="172"/>
        <end position="284"/>
    </location>
</feature>
<evidence type="ECO:0000256" key="2">
    <source>
        <dbReference type="ARBA" id="ARBA00022737"/>
    </source>
</evidence>
<dbReference type="STRING" id="1122156.SAMN02745117_02563"/>
<dbReference type="InterPro" id="IPR045078">
    <property type="entry name" value="TST/MPST-like"/>
</dbReference>
<sequence length="295" mass="32122">MSHSPFIHAAALHALWSQPHPQLVIADSRHDLAQPDWGRQAFAQAHIPGAIFVSIDDDLSAAPNGHNGRHPLPSPEAFVRTLERLGIGNDRHVVVLDQGSTMFAGRLWWMLRWLGHRNVQVLDGGLAEWQRRGYPLTDSTNDPARPRPATHFIPNVQHQMLRTANQTLATLHDGQHLIVDARAPERYRGDVEPLDRVAGHIPTAVNQPFALHQRDGLCRPADELRAQWLALLGDTPASAVIHQCGSGVSACANLLAMEHAGLPGSALYAGSWSEWCSDPSRPVATASTASGQDAP</sequence>
<keyword evidence="5" id="KW-1185">Reference proteome</keyword>
<keyword evidence="2" id="KW-0677">Repeat</keyword>
<organism evidence="4 5">
    <name type="scientific">Lampropedia hyalina DSM 16112</name>
    <dbReference type="NCBI Taxonomy" id="1122156"/>
    <lineage>
        <taxon>Bacteria</taxon>
        <taxon>Pseudomonadati</taxon>
        <taxon>Pseudomonadota</taxon>
        <taxon>Betaproteobacteria</taxon>
        <taxon>Burkholderiales</taxon>
        <taxon>Comamonadaceae</taxon>
        <taxon>Lampropedia</taxon>
    </lineage>
</organism>